<dbReference type="SUPFAM" id="SSF56317">
    <property type="entry name" value="Carbon-nitrogen hydrolase"/>
    <property type="match status" value="1"/>
</dbReference>
<dbReference type="CDD" id="cd07583">
    <property type="entry name" value="nitrilase_5"/>
    <property type="match status" value="1"/>
</dbReference>
<organism evidence="2 4">
    <name type="scientific">Halodesulfurarchaeum formicicum</name>
    <dbReference type="NCBI Taxonomy" id="1873524"/>
    <lineage>
        <taxon>Archaea</taxon>
        <taxon>Methanobacteriati</taxon>
        <taxon>Methanobacteriota</taxon>
        <taxon>Stenosarchaea group</taxon>
        <taxon>Halobacteria</taxon>
        <taxon>Halobacteriales</taxon>
        <taxon>Halobacteriaceae</taxon>
        <taxon>Halodesulfurarchaeum</taxon>
    </lineage>
</organism>
<dbReference type="InterPro" id="IPR003010">
    <property type="entry name" value="C-N_Hydrolase"/>
</dbReference>
<reference evidence="2 4" key="1">
    <citation type="submission" date="2016-06" db="EMBL/GenBank/DDBJ databases">
        <title>Discovery of anaerobic lithoheterotrophic haloarchaeon capable of sulfur respiration by hydrogen and formate.</title>
        <authorList>
            <person name="Sorokin D.Y."/>
            <person name="Kublanov I.V."/>
            <person name="Roman P."/>
            <person name="Sinninghe Damste J.S."/>
            <person name="Golyshin P.N."/>
            <person name="Rojo D."/>
            <person name="Ciordia S."/>
            <person name="Mena Md.C."/>
            <person name="Ferrer M."/>
            <person name="Smedile F."/>
            <person name="Messina E."/>
            <person name="La Cono V."/>
            <person name="Yakimov M.M."/>
        </authorList>
    </citation>
    <scope>NUCLEOTIDE SEQUENCE [LARGE SCALE GENOMIC DNA]</scope>
    <source>
        <strain evidence="2 4">HTSR1</strain>
    </source>
</reference>
<dbReference type="PANTHER" id="PTHR23088">
    <property type="entry name" value="NITRILASE-RELATED"/>
    <property type="match status" value="1"/>
</dbReference>
<evidence type="ECO:0000313" key="5">
    <source>
        <dbReference type="Proteomes" id="UP000186165"/>
    </source>
</evidence>
<dbReference type="InterPro" id="IPR036526">
    <property type="entry name" value="C-N_Hydrolase_sf"/>
</dbReference>
<protein>
    <submittedName>
        <fullName evidence="2">Apolipoprotein N-acyltransferase</fullName>
    </submittedName>
</protein>
<evidence type="ECO:0000313" key="2">
    <source>
        <dbReference type="EMBL" id="AOW80303.1"/>
    </source>
</evidence>
<reference evidence="5" key="2">
    <citation type="submission" date="2016-08" db="EMBL/GenBank/DDBJ databases">
        <title>Discovery of first anaerobic lithoheterotrophic haloarchae widely represented in hypersaline habitats.</title>
        <authorList>
            <person name="Sorokin D.Y."/>
            <person name="Kublanov I.V."/>
            <person name="Roman P."/>
            <person name="Sinninghe Damste J.S."/>
            <person name="Golyshin P.N."/>
            <person name="Rojo D."/>
            <person name="Ciordia S."/>
            <person name="Mena Md.C."/>
            <person name="Ferrer M."/>
            <person name="Smedile F."/>
            <person name="Messina E."/>
            <person name="La Cono V."/>
            <person name="Yakimov M.M."/>
        </authorList>
    </citation>
    <scope>NUCLEOTIDE SEQUENCE [LARGE SCALE GENOMIC DNA]</scope>
    <source>
        <strain evidence="5">HSR6</strain>
    </source>
</reference>
<dbReference type="PROSITE" id="PS50263">
    <property type="entry name" value="CN_HYDROLASE"/>
    <property type="match status" value="1"/>
</dbReference>
<dbReference type="Pfam" id="PF00795">
    <property type="entry name" value="CN_hydrolase"/>
    <property type="match status" value="1"/>
</dbReference>
<sequence>MKFGALQIEVKGGDPTGNLERAERAIETAVDRGADLLSLPELWSVGYFATEAYERLAEPLSGPTLDRIGTLADRHDVAIVAGSIIEDLEQTAGETPAESGLANTAVLFDESGARQAIYRKHHLFGYESREQELLTPGDSLGIAEIGGLTVGLTTCYDLRFPELYRRLQEEGVTLVVVPSAWPYPRIEHWTTLTRARAVENLTYLAGVNGVGRAGGQALIGRSRVIGPWGTIRGSAGTEPDTLLVDLNPKRVQTVRDRFPALEDRRDM</sequence>
<dbReference type="PROSITE" id="PS01227">
    <property type="entry name" value="UPF0012"/>
    <property type="match status" value="1"/>
</dbReference>
<dbReference type="RefSeq" id="WP_070365001.1">
    <property type="nucleotide sequence ID" value="NZ_CP016070.1"/>
</dbReference>
<dbReference type="InterPro" id="IPR001110">
    <property type="entry name" value="UPF0012_CS"/>
</dbReference>
<keyword evidence="2" id="KW-0012">Acyltransferase</keyword>
<keyword evidence="5" id="KW-1185">Reference proteome</keyword>
<dbReference type="Proteomes" id="UP000186165">
    <property type="component" value="Chromosome"/>
</dbReference>
<name>A0A1D8S4M2_9EURY</name>
<accession>A0A1D8S4M2</accession>
<accession>A0A1J1ABU5</accession>
<dbReference type="EMBL" id="CP016804">
    <property type="protein sequence ID" value="APE95606.1"/>
    <property type="molecule type" value="Genomic_DNA"/>
</dbReference>
<feature type="domain" description="CN hydrolase" evidence="1">
    <location>
        <begin position="1"/>
        <end position="248"/>
    </location>
</feature>
<dbReference type="PANTHER" id="PTHR23088:SF27">
    <property type="entry name" value="DEAMINATED GLUTATHIONE AMIDASE"/>
    <property type="match status" value="1"/>
</dbReference>
<dbReference type="Gene3D" id="3.60.110.10">
    <property type="entry name" value="Carbon-nitrogen hydrolase"/>
    <property type="match status" value="1"/>
</dbReference>
<evidence type="ECO:0000313" key="4">
    <source>
        <dbReference type="Proteomes" id="UP000185608"/>
    </source>
</evidence>
<evidence type="ECO:0000313" key="3">
    <source>
        <dbReference type="EMBL" id="APE95606.1"/>
    </source>
</evidence>
<dbReference type="Proteomes" id="UP000185608">
    <property type="component" value="Chromosome"/>
</dbReference>
<evidence type="ECO:0000259" key="1">
    <source>
        <dbReference type="PROSITE" id="PS50263"/>
    </source>
</evidence>
<dbReference type="OrthoDB" id="41015at2157"/>
<gene>
    <name evidence="3" type="ORF">HSR6_1158</name>
    <name evidence="2" type="ORF">HTSR_1123</name>
</gene>
<dbReference type="PATRIC" id="fig|1855411.3.peg.1122"/>
<dbReference type="GeneID" id="30417682"/>
<dbReference type="STRING" id="1873524.HSR6_1158"/>
<keyword evidence="2" id="KW-0449">Lipoprotein</keyword>
<dbReference type="KEGG" id="halh:HTSR_1123"/>
<dbReference type="GO" id="GO:0016746">
    <property type="term" value="F:acyltransferase activity"/>
    <property type="evidence" value="ECO:0007669"/>
    <property type="project" value="UniProtKB-KW"/>
</dbReference>
<proteinExistence type="predicted"/>
<reference evidence="3" key="3">
    <citation type="journal article" date="2017" name="ISME J.">
        <title>Discovery of anaerobic lithoheterotrophic haloarchaea, ubiquitous in hypersaline habitats.</title>
        <authorList>
            <person name="Sorokin D.Y."/>
            <person name="Messina E."/>
            <person name="Smedile F."/>
            <person name="Roman P."/>
            <person name="Damste J.S.S."/>
            <person name="Ciordia S."/>
            <person name="Mena M.C."/>
            <person name="Ferrer M."/>
            <person name="Golyshin P.N."/>
            <person name="Kublanov I.V."/>
            <person name="Samarov N.I."/>
            <person name="Toshchakov S.V."/>
            <person name="La Cono V."/>
            <person name="Yakimov M.M."/>
        </authorList>
    </citation>
    <scope>NUCLEOTIDE SEQUENCE</scope>
    <source>
        <strain evidence="3">HSR6</strain>
    </source>
</reference>
<dbReference type="KEGG" id="hhsr:HSR6_1158"/>
<dbReference type="EMBL" id="CP016070">
    <property type="protein sequence ID" value="AOW80303.1"/>
    <property type="molecule type" value="Genomic_DNA"/>
</dbReference>
<keyword evidence="2" id="KW-0808">Transferase</keyword>
<dbReference type="AlphaFoldDB" id="A0A1D8S4M2"/>